<dbReference type="SUPFAM" id="SSF50129">
    <property type="entry name" value="GroES-like"/>
    <property type="match status" value="1"/>
</dbReference>
<reference evidence="2" key="1">
    <citation type="submission" date="2017-09" db="EMBL/GenBank/DDBJ databases">
        <title>Overexpression of SARP Promote the Production of Pentaketide-type Ansamycins in Micromonospora sp. HK160111.</title>
        <authorList>
            <person name="Li W."/>
            <person name="Wang H."/>
        </authorList>
    </citation>
    <scope>NUCLEOTIDE SEQUENCE</scope>
    <source>
        <strain evidence="2">HK160111</strain>
    </source>
</reference>
<gene>
    <name evidence="2" type="primary">mas14</name>
</gene>
<protein>
    <submittedName>
        <fullName evidence="2">NADPH:quinone reductase</fullName>
    </submittedName>
</protein>
<dbReference type="Gene3D" id="3.40.50.720">
    <property type="entry name" value="NAD(P)-binding Rossmann-like Domain"/>
    <property type="match status" value="1"/>
</dbReference>
<dbReference type="Pfam" id="PF08240">
    <property type="entry name" value="ADH_N"/>
    <property type="match status" value="1"/>
</dbReference>
<dbReference type="InterPro" id="IPR020843">
    <property type="entry name" value="ER"/>
</dbReference>
<dbReference type="EMBL" id="MG018799">
    <property type="protein sequence ID" value="ATY46597.1"/>
    <property type="molecule type" value="Genomic_DNA"/>
</dbReference>
<feature type="domain" description="Enoyl reductase (ER)" evidence="1">
    <location>
        <begin position="14"/>
        <end position="305"/>
    </location>
</feature>
<accession>A0A2H4RBZ0</accession>
<organism evidence="2">
    <name type="scientific">Micromonospora sp. HK160111</name>
    <dbReference type="NCBI Taxonomy" id="1245497"/>
    <lineage>
        <taxon>Bacteria</taxon>
        <taxon>Bacillati</taxon>
        <taxon>Actinomycetota</taxon>
        <taxon>Actinomycetes</taxon>
        <taxon>Micromonosporales</taxon>
        <taxon>Micromonosporaceae</taxon>
        <taxon>Micromonospora</taxon>
    </lineage>
</organism>
<dbReference type="Gene3D" id="3.90.180.10">
    <property type="entry name" value="Medium-chain alcohol dehydrogenases, catalytic domain"/>
    <property type="match status" value="1"/>
</dbReference>
<dbReference type="PANTHER" id="PTHR11695">
    <property type="entry name" value="ALCOHOL DEHYDROGENASE RELATED"/>
    <property type="match status" value="1"/>
</dbReference>
<dbReference type="PANTHER" id="PTHR11695:SF294">
    <property type="entry name" value="RETICULON-4-INTERACTING PROTEIN 1, MITOCHONDRIAL"/>
    <property type="match status" value="1"/>
</dbReference>
<name>A0A2H4RBZ0_9ACTN</name>
<evidence type="ECO:0000313" key="2">
    <source>
        <dbReference type="EMBL" id="ATY46597.1"/>
    </source>
</evidence>
<dbReference type="InterPro" id="IPR036291">
    <property type="entry name" value="NAD(P)-bd_dom_sf"/>
</dbReference>
<dbReference type="InterPro" id="IPR050700">
    <property type="entry name" value="YIM1/Zinc_Alcohol_DH_Fams"/>
</dbReference>
<evidence type="ECO:0000259" key="1">
    <source>
        <dbReference type="SMART" id="SM00829"/>
    </source>
</evidence>
<dbReference type="InterPro" id="IPR013154">
    <property type="entry name" value="ADH-like_N"/>
</dbReference>
<dbReference type="InterPro" id="IPR011032">
    <property type="entry name" value="GroES-like_sf"/>
</dbReference>
<dbReference type="GO" id="GO:0016491">
    <property type="term" value="F:oxidoreductase activity"/>
    <property type="evidence" value="ECO:0007669"/>
    <property type="project" value="InterPro"/>
</dbReference>
<dbReference type="AlphaFoldDB" id="A0A2H4RBZ0"/>
<sequence>MVHRMRASSQDRFGGPEVLTVIETDRPVAGPDEVLVEVKAASVNYGEAHVREGRAAGTRPPFTLGSDLSGVASEVGVNVGRFQPGDEVYGIFFIGTFAEYVAVPASSLAVKPAGVDHVTAAALPVAAQTAMTAVEAAGAAPGRRILIHAAAGGVGHLAVQLAKLRGAYVIATARAAKHDFLRDLGADELVDYQAVDFTEAVQDVDVVFDLIGGEYGPRSLRCLRPGGTLLAATMNPGTNAEQAEALGRHYAWVGVRPDGSQLEQVGKLVEQGLLRVHVDRVYPLEQLAEAHRYSGTGRVRGKVVITI</sequence>
<dbReference type="SUPFAM" id="SSF51735">
    <property type="entry name" value="NAD(P)-binding Rossmann-fold domains"/>
    <property type="match status" value="1"/>
</dbReference>
<dbReference type="Pfam" id="PF13602">
    <property type="entry name" value="ADH_zinc_N_2"/>
    <property type="match status" value="1"/>
</dbReference>
<dbReference type="SMART" id="SM00829">
    <property type="entry name" value="PKS_ER"/>
    <property type="match status" value="1"/>
</dbReference>
<dbReference type="CDD" id="cd05289">
    <property type="entry name" value="MDR_like_2"/>
    <property type="match status" value="1"/>
</dbReference>
<proteinExistence type="predicted"/>